<organism evidence="1 2">
    <name type="scientific">Campylobacter cuniculorum DSM 23162 = LMG 24588</name>
    <dbReference type="NCBI Taxonomy" id="1121267"/>
    <lineage>
        <taxon>Bacteria</taxon>
        <taxon>Pseudomonadati</taxon>
        <taxon>Campylobacterota</taxon>
        <taxon>Epsilonproteobacteria</taxon>
        <taxon>Campylobacterales</taxon>
        <taxon>Campylobacteraceae</taxon>
        <taxon>Campylobacter</taxon>
    </lineage>
</organism>
<dbReference type="KEGG" id="ccun:CCUN_0494"/>
<name>A0A1W6BVL8_9BACT</name>
<dbReference type="EMBL" id="CP020867">
    <property type="protein sequence ID" value="ARJ56136.1"/>
    <property type="molecule type" value="Genomic_DNA"/>
</dbReference>
<proteinExistence type="predicted"/>
<dbReference type="Proteomes" id="UP000192902">
    <property type="component" value="Chromosome"/>
</dbReference>
<dbReference type="AlphaFoldDB" id="A0A1W6BVL8"/>
<dbReference type="RefSeq" id="WP_157258354.1">
    <property type="nucleotide sequence ID" value="NZ_CP020867.1"/>
</dbReference>
<evidence type="ECO:0000313" key="2">
    <source>
        <dbReference type="Proteomes" id="UP000192902"/>
    </source>
</evidence>
<protein>
    <submittedName>
        <fullName evidence="1">Uncharacterized protein</fullName>
    </submittedName>
</protein>
<evidence type="ECO:0000313" key="1">
    <source>
        <dbReference type="EMBL" id="ARJ56136.1"/>
    </source>
</evidence>
<gene>
    <name evidence="1" type="ORF">CCUN_0494</name>
</gene>
<reference evidence="1 2" key="1">
    <citation type="submission" date="2017-04" db="EMBL/GenBank/DDBJ databases">
        <title>Complete genome sequence of the Campylobacter cuniculorum type strain LMG24588.</title>
        <authorList>
            <person name="Miller W.G."/>
            <person name="Yee E."/>
            <person name="Revez J."/>
            <person name="Bono J.L."/>
            <person name="Rossi M."/>
        </authorList>
    </citation>
    <scope>NUCLEOTIDE SEQUENCE [LARGE SCALE GENOMIC DNA]</scope>
    <source>
        <strain evidence="1 2">LMG 24588</strain>
    </source>
</reference>
<accession>A0A1W6BVL8</accession>
<dbReference type="STRING" id="1121267.CCUN_0494"/>
<sequence length="53" mass="6175">MNWALIENNPHLTRADLEKLRDKKQIAQAYQNSQKPDLKTKFTQAFSQTDLSV</sequence>